<dbReference type="EMBL" id="CP041636">
    <property type="protein sequence ID" value="QDO96691.1"/>
    <property type="molecule type" value="Genomic_DNA"/>
</dbReference>
<evidence type="ECO:0000259" key="6">
    <source>
        <dbReference type="Pfam" id="PF00775"/>
    </source>
</evidence>
<keyword evidence="3" id="KW-0560">Oxidoreductase</keyword>
<evidence type="ECO:0000256" key="3">
    <source>
        <dbReference type="ARBA" id="ARBA00023002"/>
    </source>
</evidence>
<reference evidence="7 8" key="1">
    <citation type="submission" date="2019-07" db="EMBL/GenBank/DDBJ databases">
        <title>Genome sequencing for Ferrovibrio sp. K5.</title>
        <authorList>
            <person name="Park S.-J."/>
        </authorList>
    </citation>
    <scope>NUCLEOTIDE SEQUENCE [LARGE SCALE GENOMIC DNA]</scope>
    <source>
        <strain evidence="7 8">K5</strain>
    </source>
</reference>
<dbReference type="SUPFAM" id="SSF49482">
    <property type="entry name" value="Aromatic compound dioxygenase"/>
    <property type="match status" value="1"/>
</dbReference>
<feature type="domain" description="Intradiol ring-cleavage dioxygenases" evidence="6">
    <location>
        <begin position="55"/>
        <end position="199"/>
    </location>
</feature>
<evidence type="ECO:0000256" key="2">
    <source>
        <dbReference type="ARBA" id="ARBA00022964"/>
    </source>
</evidence>
<dbReference type="InterPro" id="IPR050770">
    <property type="entry name" value="Intradiol_RC_Dioxygenase"/>
</dbReference>
<dbReference type="Proteomes" id="UP000317496">
    <property type="component" value="Chromosome"/>
</dbReference>
<dbReference type="Gene3D" id="2.60.130.10">
    <property type="entry name" value="Aromatic compound dioxygenase"/>
    <property type="match status" value="1"/>
</dbReference>
<dbReference type="KEGG" id="fer:FNB15_05080"/>
<evidence type="ECO:0000313" key="8">
    <source>
        <dbReference type="Proteomes" id="UP000317496"/>
    </source>
</evidence>
<dbReference type="OrthoDB" id="9805815at2"/>
<sequence length="200" mass="21854">MKKTRRDLLLAALPLAALPLTGAGDVLAQPAGPSGRLDPTPACGDGHGATPAQTEGPYFTPNSPRRTALYEPGMDGTRLRVGGLVLDRACRPLSNVLVDLWQADAQGRYDNAGYRLRGHQFTDAEGRWQFDSVLPAIYVGRTRHLHVKLQPRGGKILTTQLYFPSDVAGNARDRIFDKRLLMNTAGDAEQMIARYDFVLA</sequence>
<keyword evidence="8" id="KW-1185">Reference proteome</keyword>
<proteinExistence type="inferred from homology"/>
<organism evidence="7 8">
    <name type="scientific">Ferrovibrio terrae</name>
    <dbReference type="NCBI Taxonomy" id="2594003"/>
    <lineage>
        <taxon>Bacteria</taxon>
        <taxon>Pseudomonadati</taxon>
        <taxon>Pseudomonadota</taxon>
        <taxon>Alphaproteobacteria</taxon>
        <taxon>Rhodospirillales</taxon>
        <taxon>Rhodospirillaceae</taxon>
        <taxon>Ferrovibrio</taxon>
    </lineage>
</organism>
<feature type="region of interest" description="Disordered" evidence="4">
    <location>
        <begin position="29"/>
        <end position="66"/>
    </location>
</feature>
<dbReference type="PANTHER" id="PTHR33711:SF11">
    <property type="entry name" value="DIOXYGENASE"/>
    <property type="match status" value="1"/>
</dbReference>
<accession>A0A516GYT1</accession>
<gene>
    <name evidence="7" type="ORF">FNB15_05080</name>
</gene>
<protein>
    <recommendedName>
        <fullName evidence="6">Intradiol ring-cleavage dioxygenases domain-containing protein</fullName>
    </recommendedName>
</protein>
<evidence type="ECO:0000313" key="7">
    <source>
        <dbReference type="EMBL" id="QDO96691.1"/>
    </source>
</evidence>
<feature type="signal peptide" evidence="5">
    <location>
        <begin position="1"/>
        <end position="28"/>
    </location>
</feature>
<dbReference type="CDD" id="cd00421">
    <property type="entry name" value="intradiol_dioxygenase"/>
    <property type="match status" value="1"/>
</dbReference>
<dbReference type="PANTHER" id="PTHR33711">
    <property type="entry name" value="DIOXYGENASE, PUTATIVE (AFU_ORTHOLOGUE AFUA_2G02910)-RELATED"/>
    <property type="match status" value="1"/>
</dbReference>
<evidence type="ECO:0000256" key="1">
    <source>
        <dbReference type="ARBA" id="ARBA00007825"/>
    </source>
</evidence>
<dbReference type="GO" id="GO:0008199">
    <property type="term" value="F:ferric iron binding"/>
    <property type="evidence" value="ECO:0007669"/>
    <property type="project" value="InterPro"/>
</dbReference>
<evidence type="ECO:0000256" key="4">
    <source>
        <dbReference type="SAM" id="MobiDB-lite"/>
    </source>
</evidence>
<dbReference type="GO" id="GO:0016702">
    <property type="term" value="F:oxidoreductase activity, acting on single donors with incorporation of molecular oxygen, incorporation of two atoms of oxygen"/>
    <property type="evidence" value="ECO:0007669"/>
    <property type="project" value="InterPro"/>
</dbReference>
<feature type="chain" id="PRO_5022069889" description="Intradiol ring-cleavage dioxygenases domain-containing protein" evidence="5">
    <location>
        <begin position="29"/>
        <end position="200"/>
    </location>
</feature>
<comment type="similarity">
    <text evidence="1">Belongs to the intradiol ring-cleavage dioxygenase family.</text>
</comment>
<dbReference type="AlphaFoldDB" id="A0A516GYT1"/>
<name>A0A516GYT1_9PROT</name>
<dbReference type="RefSeq" id="WP_144067672.1">
    <property type="nucleotide sequence ID" value="NZ_CP041636.1"/>
</dbReference>
<keyword evidence="5" id="KW-0732">Signal</keyword>
<evidence type="ECO:0000256" key="5">
    <source>
        <dbReference type="SAM" id="SignalP"/>
    </source>
</evidence>
<dbReference type="InterPro" id="IPR015889">
    <property type="entry name" value="Intradiol_dOase_core"/>
</dbReference>
<keyword evidence="2" id="KW-0223">Dioxygenase</keyword>
<dbReference type="Pfam" id="PF00775">
    <property type="entry name" value="Dioxygenase_C"/>
    <property type="match status" value="1"/>
</dbReference>
<dbReference type="InterPro" id="IPR000627">
    <property type="entry name" value="Intradiol_dOase_C"/>
</dbReference>